<keyword evidence="3" id="KW-1185">Reference proteome</keyword>
<accession>A0ABW2NNF6</accession>
<proteinExistence type="predicted"/>
<gene>
    <name evidence="2" type="ORF">ACFQPF_03510</name>
</gene>
<dbReference type="InterPro" id="IPR001296">
    <property type="entry name" value="Glyco_trans_1"/>
</dbReference>
<dbReference type="Gene3D" id="3.40.50.2000">
    <property type="entry name" value="Glycogen Phosphorylase B"/>
    <property type="match status" value="2"/>
</dbReference>
<evidence type="ECO:0000259" key="1">
    <source>
        <dbReference type="Pfam" id="PF00534"/>
    </source>
</evidence>
<dbReference type="CDD" id="cd03801">
    <property type="entry name" value="GT4_PimA-like"/>
    <property type="match status" value="1"/>
</dbReference>
<dbReference type="EMBL" id="JBHTCP010000005">
    <property type="protein sequence ID" value="MFC7370738.1"/>
    <property type="molecule type" value="Genomic_DNA"/>
</dbReference>
<dbReference type="GO" id="GO:0016757">
    <property type="term" value="F:glycosyltransferase activity"/>
    <property type="evidence" value="ECO:0007669"/>
    <property type="project" value="UniProtKB-KW"/>
</dbReference>
<dbReference type="RefSeq" id="WP_379746624.1">
    <property type="nucleotide sequence ID" value="NZ_JBHTCP010000005.1"/>
</dbReference>
<comment type="caution">
    <text evidence="2">The sequence shown here is derived from an EMBL/GenBank/DDBJ whole genome shotgun (WGS) entry which is preliminary data.</text>
</comment>
<dbReference type="Pfam" id="PF00534">
    <property type="entry name" value="Glycos_transf_1"/>
    <property type="match status" value="1"/>
</dbReference>
<keyword evidence="2" id="KW-0328">Glycosyltransferase</keyword>
<organism evidence="2 3">
    <name type="scientific">Fictibacillus iocasae</name>
    <dbReference type="NCBI Taxonomy" id="2715437"/>
    <lineage>
        <taxon>Bacteria</taxon>
        <taxon>Bacillati</taxon>
        <taxon>Bacillota</taxon>
        <taxon>Bacilli</taxon>
        <taxon>Bacillales</taxon>
        <taxon>Fictibacillaceae</taxon>
        <taxon>Fictibacillus</taxon>
    </lineage>
</organism>
<protein>
    <submittedName>
        <fullName evidence="2">Glycosyltransferase</fullName>
        <ecNumber evidence="2">2.4.-.-</ecNumber>
    </submittedName>
</protein>
<dbReference type="PANTHER" id="PTHR46660:SF2">
    <property type="entry name" value="GLYCOSYLTRANSFERASE 1 DOMAIN-CONTAINING PROTEIN 1"/>
    <property type="match status" value="1"/>
</dbReference>
<evidence type="ECO:0000313" key="3">
    <source>
        <dbReference type="Proteomes" id="UP001596549"/>
    </source>
</evidence>
<dbReference type="EC" id="2.4.-.-" evidence="2"/>
<dbReference type="SUPFAM" id="SSF53756">
    <property type="entry name" value="UDP-Glycosyltransferase/glycogen phosphorylase"/>
    <property type="match status" value="1"/>
</dbReference>
<reference evidence="3" key="1">
    <citation type="journal article" date="2019" name="Int. J. Syst. Evol. Microbiol.">
        <title>The Global Catalogue of Microorganisms (GCM) 10K type strain sequencing project: providing services to taxonomists for standard genome sequencing and annotation.</title>
        <authorList>
            <consortium name="The Broad Institute Genomics Platform"/>
            <consortium name="The Broad Institute Genome Sequencing Center for Infectious Disease"/>
            <person name="Wu L."/>
            <person name="Ma J."/>
        </authorList>
    </citation>
    <scope>NUCLEOTIDE SEQUENCE [LARGE SCALE GENOMIC DNA]</scope>
    <source>
        <strain evidence="3">NBRC 106396</strain>
    </source>
</reference>
<name>A0ABW2NNF6_9BACL</name>
<evidence type="ECO:0000313" key="2">
    <source>
        <dbReference type="EMBL" id="MFC7370738.1"/>
    </source>
</evidence>
<dbReference type="InterPro" id="IPR052622">
    <property type="entry name" value="Glycosyltransferase_G1"/>
</dbReference>
<keyword evidence="2" id="KW-0808">Transferase</keyword>
<dbReference type="Proteomes" id="UP001596549">
    <property type="component" value="Unassembled WGS sequence"/>
</dbReference>
<dbReference type="PANTHER" id="PTHR46660">
    <property type="match status" value="1"/>
</dbReference>
<feature type="domain" description="Glycosyl transferase family 1" evidence="1">
    <location>
        <begin position="156"/>
        <end position="290"/>
    </location>
</feature>
<sequence>MNKKINILFLTPYYSQSRGNSTTARRIEAGLSKAGCVVKVFAYDEEAWNEKVKKLIDEADILHILHFGRFLEWQQMYGEVLTKPYVVTSGGTDVNHSLQVEDVDKYKVFLRDALAVSVFSEDGKQALLRVLPELEKKIAVIPQGVYLPDGDDGEERLQLPPGSPKFLLPAGLRAVKDIFFAIRPLMKLKNEYHGLTLLIIGAKLDEDIYQRLTLLQEKLPWVHYHNEVDLSQMKQVYDWSDIVINTSLSEGQPTSLLEAMYFHKPVLARNNGGNRSLISHRENGFIFCDAEDFYHFAKLLLSSSIKEQIVQKGADYCLQHHPIEKEIAAYLEIYQKRRI</sequence>